<dbReference type="Pfam" id="PF13620">
    <property type="entry name" value="CarboxypepD_reg"/>
    <property type="match status" value="1"/>
</dbReference>
<dbReference type="InterPro" id="IPR036942">
    <property type="entry name" value="Beta-barrel_TonB_sf"/>
</dbReference>
<dbReference type="PANTHER" id="PTHR40980:SF4">
    <property type="entry name" value="TONB-DEPENDENT RECEPTOR-LIKE BETA-BARREL DOMAIN-CONTAINING PROTEIN"/>
    <property type="match status" value="1"/>
</dbReference>
<reference evidence="5 6" key="1">
    <citation type="submission" date="2019-01" db="EMBL/GenBank/DDBJ databases">
        <title>Lacibacter sp. strain TTM-7.</title>
        <authorList>
            <person name="Chen W.-M."/>
        </authorList>
    </citation>
    <scope>NUCLEOTIDE SEQUENCE [LARGE SCALE GENOMIC DNA]</scope>
    <source>
        <strain evidence="5 6">TTM-7</strain>
    </source>
</reference>
<evidence type="ECO:0000256" key="1">
    <source>
        <dbReference type="ARBA" id="ARBA00004442"/>
    </source>
</evidence>
<dbReference type="Pfam" id="PF14905">
    <property type="entry name" value="OMP_b-brl_3"/>
    <property type="match status" value="2"/>
</dbReference>
<sequence length="895" mass="100360">MRLNTIYLRRNLRLNFKKKYMRLITSFLLLLVSLNLIAQTPGGGRPNGGGGQMNMGRFYGKIVDTKTNKPIDGASVQLYQNRMDTATKTRKDVLVTGQLTQANGDFSLEGLNVMGQYRLLITAIGFKTIEQKISFNLKPGGGMEDMMSQVDKDLGNIKLESDVKELGEVVVTGEKPTLQLGIDRKIFNVEKNIVSQGGTGVDVMRNVPTVNVDIDGNITLRNSAPQIFVDGRPTVLTLDQIPADAIQSIELITNPSAKYDASGGQSAIINIVLKKNKRVGYSGSVRAGVDMRGRFNGGADINVRQGKVNFFANIGLNQRRGIGFGETDRKNLGDNVLNTIFTRNRNISEGMFNFGRAGFDFLLDNRNTLTLSANFGGGNFDMFNQDYIRYDSAYTSPKTIWSYRETDGTNKFRNGGGSLSFKHNFPRAGKEFTVDVNYNKSRSENDQQITDSKWFDKDWINLYQKSTQGIAAGGNNSLIVAQADYADPINENIKFEGGVRTQIRYFESFQRNSFNGTVNTALSNEFKYVDYVHAAYGTYSQKIKKADFNYQVGLRIESSKYDGEQVGKTERFQNQFPLALFPSVFMSKSLKGKQDLQLNYSRRINRPSFFQLLPNTDYSDIFNYQTGNPNLKPEFTNSLELTYQKTYGDKNNTVLVTLFGKQTNNLISRYQNKEKLGTSTDSVIISTWVNANKSYAAGMELVFRNTVSKWWEINYNINVYYSKIDGSTILPELKNERTSYTVKLNNSFRLGKGWTMQLSGDYNSRSILPVSSGGGGGRGGRGGMGGFGGGGFGGGSVATTQGYIDDNYFVDMGIRKEFKIKNNTASLSLNWSDILSSRRNNQFSQSQYFEQYSWRRRDPSFVRLNFNYRFGKFDASLFKRKSNKGEGGGDEMQMQ</sequence>
<proteinExistence type="predicted"/>
<dbReference type="InterPro" id="IPR041700">
    <property type="entry name" value="OMP_b-brl_3"/>
</dbReference>
<feature type="domain" description="Outer membrane protein beta-barrel" evidence="4">
    <location>
        <begin position="798"/>
        <end position="868"/>
    </location>
</feature>
<dbReference type="GO" id="GO:0009279">
    <property type="term" value="C:cell outer membrane"/>
    <property type="evidence" value="ECO:0007669"/>
    <property type="project" value="UniProtKB-SubCell"/>
</dbReference>
<comment type="caution">
    <text evidence="5">The sequence shown here is derived from an EMBL/GenBank/DDBJ whole genome shotgun (WGS) entry which is preliminary data.</text>
</comment>
<dbReference type="AlphaFoldDB" id="A0A4Q1CDH7"/>
<organism evidence="5 6">
    <name type="scientific">Lacibacter luteus</name>
    <dbReference type="NCBI Taxonomy" id="2508719"/>
    <lineage>
        <taxon>Bacteria</taxon>
        <taxon>Pseudomonadati</taxon>
        <taxon>Bacteroidota</taxon>
        <taxon>Chitinophagia</taxon>
        <taxon>Chitinophagales</taxon>
        <taxon>Chitinophagaceae</taxon>
        <taxon>Lacibacter</taxon>
    </lineage>
</organism>
<dbReference type="Gene3D" id="2.60.40.1120">
    <property type="entry name" value="Carboxypeptidase-like, regulatory domain"/>
    <property type="match status" value="1"/>
</dbReference>
<gene>
    <name evidence="5" type="ORF">ESA94_19520</name>
</gene>
<dbReference type="InterPro" id="IPR008969">
    <property type="entry name" value="CarboxyPept-like_regulatory"/>
</dbReference>
<keyword evidence="2" id="KW-0472">Membrane</keyword>
<dbReference type="SUPFAM" id="SSF49464">
    <property type="entry name" value="Carboxypeptidase regulatory domain-like"/>
    <property type="match status" value="1"/>
</dbReference>
<dbReference type="EMBL" id="SDHW01000008">
    <property type="protein sequence ID" value="RXK57717.1"/>
    <property type="molecule type" value="Genomic_DNA"/>
</dbReference>
<dbReference type="Gene3D" id="2.40.170.20">
    <property type="entry name" value="TonB-dependent receptor, beta-barrel domain"/>
    <property type="match status" value="1"/>
</dbReference>
<protein>
    <submittedName>
        <fullName evidence="5">TonB-dependent receptor</fullName>
    </submittedName>
</protein>
<evidence type="ECO:0000259" key="4">
    <source>
        <dbReference type="Pfam" id="PF14905"/>
    </source>
</evidence>
<evidence type="ECO:0000256" key="2">
    <source>
        <dbReference type="ARBA" id="ARBA00023136"/>
    </source>
</evidence>
<dbReference type="PANTHER" id="PTHR40980">
    <property type="entry name" value="PLUG DOMAIN-CONTAINING PROTEIN"/>
    <property type="match status" value="1"/>
</dbReference>
<keyword evidence="3" id="KW-0998">Cell outer membrane</keyword>
<dbReference type="Proteomes" id="UP000290204">
    <property type="component" value="Unassembled WGS sequence"/>
</dbReference>
<name>A0A4Q1CDH7_9BACT</name>
<feature type="domain" description="Outer membrane protein beta-barrel" evidence="4">
    <location>
        <begin position="423"/>
        <end position="767"/>
    </location>
</feature>
<evidence type="ECO:0000313" key="5">
    <source>
        <dbReference type="EMBL" id="RXK57717.1"/>
    </source>
</evidence>
<dbReference type="InterPro" id="IPR037066">
    <property type="entry name" value="Plug_dom_sf"/>
</dbReference>
<dbReference type="SUPFAM" id="SSF56935">
    <property type="entry name" value="Porins"/>
    <property type="match status" value="1"/>
</dbReference>
<keyword evidence="6" id="KW-1185">Reference proteome</keyword>
<dbReference type="Gene3D" id="2.170.130.10">
    <property type="entry name" value="TonB-dependent receptor, plug domain"/>
    <property type="match status" value="1"/>
</dbReference>
<keyword evidence="5" id="KW-0675">Receptor</keyword>
<evidence type="ECO:0000313" key="6">
    <source>
        <dbReference type="Proteomes" id="UP000290204"/>
    </source>
</evidence>
<accession>A0A4Q1CDH7</accession>
<comment type="subcellular location">
    <subcellularLocation>
        <location evidence="1">Cell outer membrane</location>
    </subcellularLocation>
</comment>
<evidence type="ECO:0000256" key="3">
    <source>
        <dbReference type="ARBA" id="ARBA00023237"/>
    </source>
</evidence>
<dbReference type="OrthoDB" id="905812at2"/>